<comment type="caution">
    <text evidence="1">The sequence shown here is derived from an EMBL/GenBank/DDBJ whole genome shotgun (WGS) entry which is preliminary data.</text>
</comment>
<evidence type="ECO:0000313" key="2">
    <source>
        <dbReference type="Proteomes" id="UP001595752"/>
    </source>
</evidence>
<protein>
    <submittedName>
        <fullName evidence="1">Uncharacterized protein</fullName>
    </submittedName>
</protein>
<dbReference type="RefSeq" id="WP_377914579.1">
    <property type="nucleotide sequence ID" value="NZ_JBHRZT010000043.1"/>
</dbReference>
<proteinExistence type="predicted"/>
<reference evidence="2" key="1">
    <citation type="journal article" date="2019" name="Int. J. Syst. Evol. Microbiol.">
        <title>The Global Catalogue of Microorganisms (GCM) 10K type strain sequencing project: providing services to taxonomists for standard genome sequencing and annotation.</title>
        <authorList>
            <consortium name="The Broad Institute Genomics Platform"/>
            <consortium name="The Broad Institute Genome Sequencing Center for Infectious Disease"/>
            <person name="Wu L."/>
            <person name="Ma J."/>
        </authorList>
    </citation>
    <scope>NUCLEOTIDE SEQUENCE [LARGE SCALE GENOMIC DNA]</scope>
    <source>
        <strain evidence="2">CCUG 61889</strain>
    </source>
</reference>
<keyword evidence="2" id="KW-1185">Reference proteome</keyword>
<evidence type="ECO:0000313" key="1">
    <source>
        <dbReference type="EMBL" id="MFC3883771.1"/>
    </source>
</evidence>
<organism evidence="1 2">
    <name type="scientific">Bacillus songklensis</name>
    <dbReference type="NCBI Taxonomy" id="1069116"/>
    <lineage>
        <taxon>Bacteria</taxon>
        <taxon>Bacillati</taxon>
        <taxon>Bacillota</taxon>
        <taxon>Bacilli</taxon>
        <taxon>Bacillales</taxon>
        <taxon>Bacillaceae</taxon>
        <taxon>Bacillus</taxon>
    </lineage>
</organism>
<dbReference type="Proteomes" id="UP001595752">
    <property type="component" value="Unassembled WGS sequence"/>
</dbReference>
<sequence length="56" mass="6473">MIGNQVVIVDDRPDWMKKEDDWMACRTRCPLFRKCSTRVGSQCKKFGGDVIPKIRG</sequence>
<accession>A0ABV8B3F9</accession>
<gene>
    <name evidence="1" type="ORF">ACFOU2_09765</name>
</gene>
<name>A0ABV8B3F9_9BACI</name>
<dbReference type="EMBL" id="JBHRZT010000043">
    <property type="protein sequence ID" value="MFC3883771.1"/>
    <property type="molecule type" value="Genomic_DNA"/>
</dbReference>